<comment type="similarity">
    <text evidence="2">Belongs to the peptidase S1 family. CLIP subfamily.</text>
</comment>
<dbReference type="EMBL" id="GECZ01024319">
    <property type="protein sequence ID" value="JAS45450.1"/>
    <property type="molecule type" value="Transcribed_RNA"/>
</dbReference>
<dbReference type="SUPFAM" id="SSF50494">
    <property type="entry name" value="Trypsin-like serine proteases"/>
    <property type="match status" value="1"/>
</dbReference>
<proteinExistence type="inferred from homology"/>
<reference evidence="5" key="1">
    <citation type="submission" date="2015-11" db="EMBL/GenBank/DDBJ databases">
        <title>De novo transcriptome assembly of four potential Pierce s Disease insect vectors from Arizona vineyards.</title>
        <authorList>
            <person name="Tassone E.E."/>
        </authorList>
    </citation>
    <scope>NUCLEOTIDE SEQUENCE</scope>
</reference>
<evidence type="ECO:0000313" key="5">
    <source>
        <dbReference type="EMBL" id="JAS45450.1"/>
    </source>
</evidence>
<dbReference type="InterPro" id="IPR001314">
    <property type="entry name" value="Peptidase_S1A"/>
</dbReference>
<keyword evidence="1" id="KW-1015">Disulfide bond</keyword>
<dbReference type="PANTHER" id="PTHR24256">
    <property type="entry name" value="TRYPTASE-RELATED"/>
    <property type="match status" value="1"/>
</dbReference>
<dbReference type="PRINTS" id="PR00722">
    <property type="entry name" value="CHYMOTRYPSIN"/>
</dbReference>
<evidence type="ECO:0000256" key="3">
    <source>
        <dbReference type="SAM" id="SignalP"/>
    </source>
</evidence>
<dbReference type="Pfam" id="PF00089">
    <property type="entry name" value="Trypsin"/>
    <property type="match status" value="1"/>
</dbReference>
<accession>A0A1B6F5H9</accession>
<dbReference type="Gene3D" id="2.40.10.10">
    <property type="entry name" value="Trypsin-like serine proteases"/>
    <property type="match status" value="1"/>
</dbReference>
<evidence type="ECO:0000259" key="4">
    <source>
        <dbReference type="PROSITE" id="PS50240"/>
    </source>
</evidence>
<sequence length="328" mass="36631">DRQNLLFGYMNLLAKLCLLLFWITNAYSKISSVNHSHRFSQKAREDALITTTPQQNPYAVMILKIKITGMIIPLCGVCSGSLLTPDWVLTAAHCLYKDNMSCERHHAFLIYAGGNSVEELVRGSMPEGAQKSPSSLDLPHPKYKNLENYYDIALIKVKYPFNLSSVIGTIPIATQPWVEKDYVSCKTTAFGLAYSDKSTPDLDLTRKTQSSLVSLCRCRRELKSITGASNWLCSLPEEDHGICWGDSGGGLVCDGRLVGTNTLILHVTNIYKCTFGGTNPKCGSKNTMSMFTEVCNHARWIYSHVGTLNRTHFSKECWDWRESHASIS</sequence>
<dbReference type="GO" id="GO:0006508">
    <property type="term" value="P:proteolysis"/>
    <property type="evidence" value="ECO:0007669"/>
    <property type="project" value="InterPro"/>
</dbReference>
<dbReference type="PROSITE" id="PS00134">
    <property type="entry name" value="TRYPSIN_HIS"/>
    <property type="match status" value="1"/>
</dbReference>
<dbReference type="InterPro" id="IPR043504">
    <property type="entry name" value="Peptidase_S1_PA_chymotrypsin"/>
</dbReference>
<feature type="signal peptide" evidence="3">
    <location>
        <begin position="1"/>
        <end position="28"/>
    </location>
</feature>
<evidence type="ECO:0000256" key="1">
    <source>
        <dbReference type="ARBA" id="ARBA00023157"/>
    </source>
</evidence>
<feature type="non-terminal residue" evidence="5">
    <location>
        <position position="1"/>
    </location>
</feature>
<name>A0A1B6F5H9_9HEMI</name>
<feature type="chain" id="PRO_5008582612" description="Peptidase S1 domain-containing protein" evidence="3">
    <location>
        <begin position="29"/>
        <end position="328"/>
    </location>
</feature>
<dbReference type="PROSITE" id="PS50240">
    <property type="entry name" value="TRYPSIN_DOM"/>
    <property type="match status" value="1"/>
</dbReference>
<gene>
    <name evidence="5" type="ORF">g.5114</name>
</gene>
<evidence type="ECO:0000256" key="2">
    <source>
        <dbReference type="ARBA" id="ARBA00024195"/>
    </source>
</evidence>
<feature type="non-terminal residue" evidence="5">
    <location>
        <position position="328"/>
    </location>
</feature>
<dbReference type="InterPro" id="IPR051487">
    <property type="entry name" value="Ser/Thr_Proteases_Immune/Dev"/>
</dbReference>
<dbReference type="AlphaFoldDB" id="A0A1B6F5H9"/>
<keyword evidence="3" id="KW-0732">Signal</keyword>
<dbReference type="SMART" id="SM00020">
    <property type="entry name" value="Tryp_SPc"/>
    <property type="match status" value="1"/>
</dbReference>
<dbReference type="InterPro" id="IPR001254">
    <property type="entry name" value="Trypsin_dom"/>
</dbReference>
<organism evidence="5">
    <name type="scientific">Cuerna arida</name>
    <dbReference type="NCBI Taxonomy" id="1464854"/>
    <lineage>
        <taxon>Eukaryota</taxon>
        <taxon>Metazoa</taxon>
        <taxon>Ecdysozoa</taxon>
        <taxon>Arthropoda</taxon>
        <taxon>Hexapoda</taxon>
        <taxon>Insecta</taxon>
        <taxon>Pterygota</taxon>
        <taxon>Neoptera</taxon>
        <taxon>Paraneoptera</taxon>
        <taxon>Hemiptera</taxon>
        <taxon>Auchenorrhyncha</taxon>
        <taxon>Membracoidea</taxon>
        <taxon>Cicadellidae</taxon>
        <taxon>Cicadellinae</taxon>
        <taxon>Proconiini</taxon>
        <taxon>Cuerna</taxon>
    </lineage>
</organism>
<dbReference type="GO" id="GO:0004252">
    <property type="term" value="F:serine-type endopeptidase activity"/>
    <property type="evidence" value="ECO:0007669"/>
    <property type="project" value="InterPro"/>
</dbReference>
<dbReference type="InterPro" id="IPR018114">
    <property type="entry name" value="TRYPSIN_HIS"/>
</dbReference>
<feature type="domain" description="Peptidase S1" evidence="4">
    <location>
        <begin position="23"/>
        <end position="306"/>
    </location>
</feature>
<protein>
    <recommendedName>
        <fullName evidence="4">Peptidase S1 domain-containing protein</fullName>
    </recommendedName>
</protein>
<dbReference type="InterPro" id="IPR009003">
    <property type="entry name" value="Peptidase_S1_PA"/>
</dbReference>